<dbReference type="SUPFAM" id="SSF89550">
    <property type="entry name" value="PHP domain-like"/>
    <property type="match status" value="1"/>
</dbReference>
<keyword evidence="4" id="KW-1185">Reference proteome</keyword>
<reference evidence="3 4" key="1">
    <citation type="submission" date="2016-10" db="EMBL/GenBank/DDBJ databases">
        <authorList>
            <person name="de Groot N.N."/>
        </authorList>
    </citation>
    <scope>NUCLEOTIDE SEQUENCE [LARGE SCALE GENOMIC DNA]</scope>
    <source>
        <strain evidence="3 4">CGMCC 4.3519</strain>
    </source>
</reference>
<feature type="region of interest" description="Disordered" evidence="1">
    <location>
        <begin position="398"/>
        <end position="489"/>
    </location>
</feature>
<dbReference type="Pfam" id="PF01738">
    <property type="entry name" value="DLH"/>
    <property type="match status" value="1"/>
</dbReference>
<feature type="compositionally biased region" description="Gly residues" evidence="1">
    <location>
        <begin position="438"/>
        <end position="461"/>
    </location>
</feature>
<dbReference type="SUPFAM" id="SSF53474">
    <property type="entry name" value="alpha/beta-Hydrolases"/>
    <property type="match status" value="1"/>
</dbReference>
<dbReference type="InterPro" id="IPR002925">
    <property type="entry name" value="Dienelactn_hydro"/>
</dbReference>
<proteinExistence type="predicted"/>
<dbReference type="Proteomes" id="UP000199055">
    <property type="component" value="Unassembled WGS sequence"/>
</dbReference>
<protein>
    <submittedName>
        <fullName evidence="3">PHP family phosphoesterase with a Zn ribbon</fullName>
    </submittedName>
</protein>
<dbReference type="InterPro" id="IPR016195">
    <property type="entry name" value="Pol/histidinol_Pase-like"/>
</dbReference>
<name>A0A1H9BEJ6_9ACTN</name>
<evidence type="ECO:0000259" key="2">
    <source>
        <dbReference type="Pfam" id="PF01738"/>
    </source>
</evidence>
<feature type="domain" description="Dienelactone hydrolase" evidence="2">
    <location>
        <begin position="578"/>
        <end position="703"/>
    </location>
</feature>
<evidence type="ECO:0000313" key="3">
    <source>
        <dbReference type="EMBL" id="SEP87141.1"/>
    </source>
</evidence>
<dbReference type="GO" id="GO:0016787">
    <property type="term" value="F:hydrolase activity"/>
    <property type="evidence" value="ECO:0007669"/>
    <property type="project" value="InterPro"/>
</dbReference>
<evidence type="ECO:0000256" key="1">
    <source>
        <dbReference type="SAM" id="MobiDB-lite"/>
    </source>
</evidence>
<dbReference type="AlphaFoldDB" id="A0A1H9BEJ6"/>
<dbReference type="InterPro" id="IPR029058">
    <property type="entry name" value="AB_hydrolase_fold"/>
</dbReference>
<dbReference type="Gene3D" id="3.40.50.1820">
    <property type="entry name" value="alpha/beta hydrolase"/>
    <property type="match status" value="1"/>
</dbReference>
<feature type="compositionally biased region" description="Low complexity" evidence="1">
    <location>
        <begin position="462"/>
        <end position="482"/>
    </location>
</feature>
<dbReference type="PANTHER" id="PTHR40084:SF1">
    <property type="entry name" value="PHOSPHOTRANSFERASE"/>
    <property type="match status" value="1"/>
</dbReference>
<evidence type="ECO:0000313" key="4">
    <source>
        <dbReference type="Proteomes" id="UP000199055"/>
    </source>
</evidence>
<dbReference type="EMBL" id="FOET01000002">
    <property type="protein sequence ID" value="SEP87141.1"/>
    <property type="molecule type" value="Genomic_DNA"/>
</dbReference>
<sequence>MRYYADLHVHSRYSRACSRNSDLPHLAWWARRKGITVLGTGDFLHPVWAGVLRESLVPAEPGLFRLRDDLDREVLETLPPACRGPLRFLLQVEVATNYRRGGRGRRIHHLCYAPGFDAAGRLARALSPYGDLASDGRPALAMDSRDLLEAVLSCGEGSYLVPAHAWTPWFGVLGSKSGFDGVDECYGDLAGHVFALETGLSSDPEMNWRVSSLDRLRLVSHSDAHSPPILGRNATVFDTEVDYFAVRRALETGEGYAGTVDLYPEAGKYHLDGHRACGVRLEPAGTRERGGRCPVCGRKLTVGVLHRVEELADRPPGRRPSTGGEALKIVPLPEIAGEILGVGPKTKSVERALEGLTAALGPELPLLLQVPVRRVREAGEPEAAEAIERLRAHRVRREPGYDGEFGSISLFGPEDAGEQREQQGPREEPGPGGREEPGPGGAGAGRAGGGGRVGGRGGPVARGGAPPLRGRIPPGPTGTPAAHRSPQHGRWPMLPQTLRIPTDGGAALAGDLTMPDGARGVVAFAHGSGSSRHSPRNRAVAGVLQDAGLGTLLFDLLTEDEERTDTVTAEYRFDIPLLARRLVAAVDWLGGRPDTAGVPIGLFGASTGAAAALVAAAEQPDRVRAVVSRGGRPDLAGGALDRVAAPVLLIVGGEDREVLRLNEQAASRLSAPCTVHVVPGATHLFEEPGTLDQAAAAARDWFVRMTRETVPR</sequence>
<feature type="compositionally biased region" description="Basic and acidic residues" evidence="1">
    <location>
        <begin position="417"/>
        <end position="437"/>
    </location>
</feature>
<organism evidence="3 4">
    <name type="scientific">Streptomyces radiopugnans</name>
    <dbReference type="NCBI Taxonomy" id="403935"/>
    <lineage>
        <taxon>Bacteria</taxon>
        <taxon>Bacillati</taxon>
        <taxon>Actinomycetota</taxon>
        <taxon>Actinomycetes</taxon>
        <taxon>Kitasatosporales</taxon>
        <taxon>Streptomycetaceae</taxon>
        <taxon>Streptomyces</taxon>
    </lineage>
</organism>
<dbReference type="STRING" id="403935.SAMN05216481_102336"/>
<gene>
    <name evidence="3" type="ORF">SAMN05216481_102336</name>
</gene>
<dbReference type="CDD" id="cd19067">
    <property type="entry name" value="PfuEndoQ-like"/>
    <property type="match status" value="1"/>
</dbReference>
<accession>A0A1H9BEJ6</accession>
<dbReference type="Gene3D" id="3.20.20.140">
    <property type="entry name" value="Metal-dependent hydrolases"/>
    <property type="match status" value="1"/>
</dbReference>
<dbReference type="PANTHER" id="PTHR40084">
    <property type="entry name" value="PHOSPHOHYDROLASE, PHP FAMILY"/>
    <property type="match status" value="1"/>
</dbReference>